<protein>
    <recommendedName>
        <fullName evidence="8">Heparan-sulfate 6-O-sulfotransferase</fullName>
        <ecNumber evidence="8">2.8.2.-</ecNumber>
    </recommendedName>
</protein>
<dbReference type="InterPro" id="IPR027417">
    <property type="entry name" value="P-loop_NTPase"/>
</dbReference>
<dbReference type="InterPro" id="IPR005331">
    <property type="entry name" value="Sulfotransferase"/>
</dbReference>
<dbReference type="InterPro" id="IPR010635">
    <property type="entry name" value="Heparan_SO4-6-sulfoTrfase"/>
</dbReference>
<evidence type="ECO:0000313" key="10">
    <source>
        <dbReference type="Proteomes" id="UP000887574"/>
    </source>
</evidence>
<evidence type="ECO:0000256" key="8">
    <source>
        <dbReference type="RuleBase" id="RU364122"/>
    </source>
</evidence>
<keyword evidence="6 8" id="KW-0472">Membrane</keyword>
<keyword evidence="8" id="KW-0735">Signal-anchor</keyword>
<organism evidence="10 11">
    <name type="scientific">Ditylenchus dipsaci</name>
    <dbReference type="NCBI Taxonomy" id="166011"/>
    <lineage>
        <taxon>Eukaryota</taxon>
        <taxon>Metazoa</taxon>
        <taxon>Ecdysozoa</taxon>
        <taxon>Nematoda</taxon>
        <taxon>Chromadorea</taxon>
        <taxon>Rhabditida</taxon>
        <taxon>Tylenchina</taxon>
        <taxon>Tylenchomorpha</taxon>
        <taxon>Sphaerularioidea</taxon>
        <taxon>Anguinidae</taxon>
        <taxon>Anguininae</taxon>
        <taxon>Ditylenchus</taxon>
    </lineage>
</organism>
<comment type="catalytic activity">
    <reaction evidence="8">
        <text>alpha-D-glucosaminyl-[heparan sulfate](n) + 3'-phosphoadenylyl sulfate = 6-sulfo-alpha-D-glucosaminyl-[heparan sulfate](n) + adenosine 3',5'-bisphosphate + H(+)</text>
        <dbReference type="Rhea" id="RHEA:56604"/>
        <dbReference type="Rhea" id="RHEA-COMP:9830"/>
        <dbReference type="Rhea" id="RHEA-COMP:14621"/>
        <dbReference type="ChEBI" id="CHEBI:15378"/>
        <dbReference type="ChEBI" id="CHEBI:58339"/>
        <dbReference type="ChEBI" id="CHEBI:58343"/>
        <dbReference type="ChEBI" id="CHEBI:58388"/>
        <dbReference type="ChEBI" id="CHEBI:140604"/>
    </reaction>
</comment>
<keyword evidence="7" id="KW-0325">Glycoprotein</keyword>
<dbReference type="PANTHER" id="PTHR12812:SF0">
    <property type="entry name" value="HEPARAN-SULFATE 6-O-SULFOTRANSFERASE"/>
    <property type="match status" value="1"/>
</dbReference>
<keyword evidence="4" id="KW-0812">Transmembrane</keyword>
<evidence type="ECO:0000256" key="5">
    <source>
        <dbReference type="ARBA" id="ARBA00022989"/>
    </source>
</evidence>
<name>A0A915D8P7_9BILA</name>
<evidence type="ECO:0000256" key="6">
    <source>
        <dbReference type="ARBA" id="ARBA00023136"/>
    </source>
</evidence>
<feature type="region of interest" description="Disordered" evidence="9">
    <location>
        <begin position="367"/>
        <end position="388"/>
    </location>
</feature>
<accession>A0A915D8P7</accession>
<keyword evidence="3 8" id="KW-0808">Transferase</keyword>
<dbReference type="AlphaFoldDB" id="A0A915D8P7"/>
<dbReference type="PANTHER" id="PTHR12812">
    <property type="entry name" value="HEPARAN SULFATE 6-O-SULFOTRANSFERASE 3"/>
    <property type="match status" value="1"/>
</dbReference>
<comment type="function">
    <text evidence="8">6-O-sulfation enzyme which catalyzes the transfer of sulfate from 3'-phosphoadenosine 5'-phosphosulfate (PAPS) to position 6 of the N-sulfoglucosamine residue (GlcNS) of heparan sulfate.</text>
</comment>
<evidence type="ECO:0000256" key="4">
    <source>
        <dbReference type="ARBA" id="ARBA00022692"/>
    </source>
</evidence>
<keyword evidence="5" id="KW-1133">Transmembrane helix</keyword>
<reference evidence="11" key="1">
    <citation type="submission" date="2022-11" db="UniProtKB">
        <authorList>
            <consortium name="WormBaseParasite"/>
        </authorList>
    </citation>
    <scope>IDENTIFICATION</scope>
</reference>
<dbReference type="Proteomes" id="UP000887574">
    <property type="component" value="Unplaced"/>
</dbReference>
<keyword evidence="10" id="KW-1185">Reference proteome</keyword>
<evidence type="ECO:0000313" key="11">
    <source>
        <dbReference type="WBParaSite" id="jg17286"/>
    </source>
</evidence>
<evidence type="ECO:0000256" key="2">
    <source>
        <dbReference type="ARBA" id="ARBA00010109"/>
    </source>
</evidence>
<comment type="subcellular location">
    <subcellularLocation>
        <location evidence="1">Membrane</location>
        <topology evidence="1">Single-pass membrane protein</topology>
    </subcellularLocation>
    <subcellularLocation>
        <location evidence="8">Membrane</location>
        <topology evidence="8">Single-pass type II membrane protein</topology>
    </subcellularLocation>
</comment>
<dbReference type="GO" id="GO:0017095">
    <property type="term" value="F:heparan sulfate 6-sulfotransferase activity"/>
    <property type="evidence" value="ECO:0007669"/>
    <property type="project" value="TreeGrafter"/>
</dbReference>
<dbReference type="Gene3D" id="3.40.50.300">
    <property type="entry name" value="P-loop containing nucleotide triphosphate hydrolases"/>
    <property type="match status" value="1"/>
</dbReference>
<dbReference type="GO" id="GO:0016020">
    <property type="term" value="C:membrane"/>
    <property type="evidence" value="ECO:0007669"/>
    <property type="project" value="UniProtKB-SubCell"/>
</dbReference>
<sequence length="407" mass="46909">MAVVLYNRVFPTSSTCFKASKKVYLCLSGEQGASNYTAASLHLTTRYSLEQMKDFAFKNTIANNFKPSLYVRNLSFNRIFEDVENRFDIEGDDVISPCECITGGKKRCNCFRPKSNSKESWLFSRYSTGWACGLHADFTELTSGCVDKVMDKKEEKHNRRRYYYTTFLRDPVERFVSEYSHVERGATWLSARHVCNGHWVGGVELNEFISCPFNLAFNRQTRMLADLTLVNCYNRSSMEQSTRDGIMLESAKTNLRNLAFFGIKERMNDSQLLFEKVFDMRFTRSMGVWNKSKSQNTVVTPAQLAVIRERNHLDIELYKFAVKLFEKRLRTAMADQSYDQEQADLLRSPFDTNAEKSITMREELPTISSTSNSELHSSANHQSLWSNKTSQHKLTKISTLKSLLKAN</sequence>
<evidence type="ECO:0000256" key="7">
    <source>
        <dbReference type="ARBA" id="ARBA00023180"/>
    </source>
</evidence>
<dbReference type="Pfam" id="PF03567">
    <property type="entry name" value="Sulfotransfer_2"/>
    <property type="match status" value="1"/>
</dbReference>
<proteinExistence type="inferred from homology"/>
<evidence type="ECO:0000256" key="1">
    <source>
        <dbReference type="ARBA" id="ARBA00004167"/>
    </source>
</evidence>
<comment type="similarity">
    <text evidence="2 8">Belongs to the sulfotransferase 6 family.</text>
</comment>
<evidence type="ECO:0000256" key="3">
    <source>
        <dbReference type="ARBA" id="ARBA00022679"/>
    </source>
</evidence>
<dbReference type="EC" id="2.8.2.-" evidence="8"/>
<dbReference type="WBParaSite" id="jg17286">
    <property type="protein sequence ID" value="jg17286"/>
    <property type="gene ID" value="jg17286"/>
</dbReference>
<evidence type="ECO:0000256" key="9">
    <source>
        <dbReference type="SAM" id="MobiDB-lite"/>
    </source>
</evidence>